<gene>
    <name evidence="7" type="ORF">SAMN04489745_2587</name>
</gene>
<name>A0A1H4RKM6_9MICC</name>
<organism evidence="7 8">
    <name type="scientific">Arthrobacter woluwensis</name>
    <dbReference type="NCBI Taxonomy" id="156980"/>
    <lineage>
        <taxon>Bacteria</taxon>
        <taxon>Bacillati</taxon>
        <taxon>Actinomycetota</taxon>
        <taxon>Actinomycetes</taxon>
        <taxon>Micrococcales</taxon>
        <taxon>Micrococcaceae</taxon>
        <taxon>Arthrobacter</taxon>
    </lineage>
</organism>
<dbReference type="PANTHER" id="PTHR23542">
    <property type="match status" value="1"/>
</dbReference>
<feature type="transmembrane region" description="Helical" evidence="5">
    <location>
        <begin position="299"/>
        <end position="320"/>
    </location>
</feature>
<dbReference type="Pfam" id="PF07690">
    <property type="entry name" value="MFS_1"/>
    <property type="match status" value="1"/>
</dbReference>
<dbReference type="GO" id="GO:0022857">
    <property type="term" value="F:transmembrane transporter activity"/>
    <property type="evidence" value="ECO:0007669"/>
    <property type="project" value="InterPro"/>
</dbReference>
<dbReference type="AlphaFoldDB" id="A0A1H4RKM6"/>
<feature type="transmembrane region" description="Helical" evidence="5">
    <location>
        <begin position="327"/>
        <end position="343"/>
    </location>
</feature>
<dbReference type="InterPro" id="IPR011701">
    <property type="entry name" value="MFS"/>
</dbReference>
<feature type="transmembrane region" description="Helical" evidence="5">
    <location>
        <begin position="80"/>
        <end position="97"/>
    </location>
</feature>
<feature type="transmembrane region" description="Helical" evidence="5">
    <location>
        <begin position="257"/>
        <end position="279"/>
    </location>
</feature>
<dbReference type="SUPFAM" id="SSF103473">
    <property type="entry name" value="MFS general substrate transporter"/>
    <property type="match status" value="2"/>
</dbReference>
<feature type="transmembrane region" description="Helical" evidence="5">
    <location>
        <begin position="143"/>
        <end position="161"/>
    </location>
</feature>
<dbReference type="PANTHER" id="PTHR23542:SF1">
    <property type="entry name" value="MAJOR FACILITATOR SUPERFAMILY (MFS) PROFILE DOMAIN-CONTAINING PROTEIN"/>
    <property type="match status" value="1"/>
</dbReference>
<evidence type="ECO:0000313" key="7">
    <source>
        <dbReference type="EMBL" id="SEC32425.1"/>
    </source>
</evidence>
<evidence type="ECO:0000256" key="1">
    <source>
        <dbReference type="ARBA" id="ARBA00004651"/>
    </source>
</evidence>
<accession>A0A1H4RKM6</accession>
<dbReference type="EMBL" id="FNSN01000003">
    <property type="protein sequence ID" value="SEC32425.1"/>
    <property type="molecule type" value="Genomic_DNA"/>
</dbReference>
<sequence>MNFARYKELLAERDVRWLLLVGMIARIPHSASGILLTLHIVLTLGKGFAEAGVAAALFTIGIAVGAPWRGRRVDIAGLRVALIPSIISEAVIWTVIPHVSYEWILPLALVGGAFSLPIFSVIRQSLGVLVHGERMRTAYALDSIATELVFMIGPAAAAVLATTWSTVWGLTLVGWLTALAGLFLVWMNPPTRREGAATADEEQEQRAAECEAAEHAVADTAAGNPQGAAGELLEVATRPPGPAVAERENARRRLVKSFSWISGTLVAVFLTAAGAGLVLSGTDVSIVGLLRQHGNEAELGIVFFFWCASSMVGGILYGAMKRKVSPMLLLLAMAVLTIPMGFAQDTWSLALLSNLPGLLCAPVLSSASEYVADLVDEDRRGEAMGWYGSFLTAGTALGSPMTGLFIDRIGPWSGFVAIGVAGVLLVVVATVARVVRRRLASV</sequence>
<comment type="subcellular location">
    <subcellularLocation>
        <location evidence="1">Cell membrane</location>
        <topology evidence="1">Multi-pass membrane protein</topology>
    </subcellularLocation>
</comment>
<reference evidence="7 8" key="1">
    <citation type="submission" date="2016-10" db="EMBL/GenBank/DDBJ databases">
        <authorList>
            <person name="de Groot N.N."/>
        </authorList>
    </citation>
    <scope>NUCLEOTIDE SEQUENCE [LARGE SCALE GENOMIC DNA]</scope>
    <source>
        <strain evidence="7 8">DSM 10495</strain>
    </source>
</reference>
<dbReference type="STRING" id="156980.SAMN04489745_2587"/>
<dbReference type="InterPro" id="IPR036259">
    <property type="entry name" value="MFS_trans_sf"/>
</dbReference>
<dbReference type="Gene3D" id="1.20.1250.20">
    <property type="entry name" value="MFS general substrate transporter like domains"/>
    <property type="match status" value="1"/>
</dbReference>
<evidence type="ECO:0000256" key="3">
    <source>
        <dbReference type="ARBA" id="ARBA00022989"/>
    </source>
</evidence>
<keyword evidence="2 5" id="KW-0812">Transmembrane</keyword>
<dbReference type="GO" id="GO:0005886">
    <property type="term" value="C:plasma membrane"/>
    <property type="evidence" value="ECO:0007669"/>
    <property type="project" value="UniProtKB-SubCell"/>
</dbReference>
<feature type="domain" description="Major facilitator superfamily (MFS) profile" evidence="6">
    <location>
        <begin position="260"/>
        <end position="442"/>
    </location>
</feature>
<evidence type="ECO:0000256" key="2">
    <source>
        <dbReference type="ARBA" id="ARBA00022692"/>
    </source>
</evidence>
<feature type="transmembrane region" description="Helical" evidence="5">
    <location>
        <begin position="17"/>
        <end position="42"/>
    </location>
</feature>
<keyword evidence="4 5" id="KW-0472">Membrane</keyword>
<dbReference type="InterPro" id="IPR020846">
    <property type="entry name" value="MFS_dom"/>
</dbReference>
<keyword evidence="3 5" id="KW-1133">Transmembrane helix</keyword>
<dbReference type="RefSeq" id="WP_074784291.1">
    <property type="nucleotide sequence ID" value="NZ_FNSN01000003.1"/>
</dbReference>
<feature type="transmembrane region" description="Helical" evidence="5">
    <location>
        <begin position="167"/>
        <end position="186"/>
    </location>
</feature>
<feature type="transmembrane region" description="Helical" evidence="5">
    <location>
        <begin position="48"/>
        <end position="68"/>
    </location>
</feature>
<evidence type="ECO:0000313" key="8">
    <source>
        <dbReference type="Proteomes" id="UP000182652"/>
    </source>
</evidence>
<protein>
    <submittedName>
        <fullName evidence="7">Major Facilitator Superfamily protein</fullName>
    </submittedName>
</protein>
<dbReference type="PROSITE" id="PS50850">
    <property type="entry name" value="MFS"/>
    <property type="match status" value="1"/>
</dbReference>
<proteinExistence type="predicted"/>
<evidence type="ECO:0000256" key="4">
    <source>
        <dbReference type="ARBA" id="ARBA00023136"/>
    </source>
</evidence>
<keyword evidence="8" id="KW-1185">Reference proteome</keyword>
<evidence type="ECO:0000259" key="6">
    <source>
        <dbReference type="PROSITE" id="PS50850"/>
    </source>
</evidence>
<feature type="transmembrane region" description="Helical" evidence="5">
    <location>
        <begin position="412"/>
        <end position="435"/>
    </location>
</feature>
<evidence type="ECO:0000256" key="5">
    <source>
        <dbReference type="SAM" id="Phobius"/>
    </source>
</evidence>
<dbReference type="Proteomes" id="UP000182652">
    <property type="component" value="Unassembled WGS sequence"/>
</dbReference>
<feature type="transmembrane region" description="Helical" evidence="5">
    <location>
        <begin position="103"/>
        <end position="122"/>
    </location>
</feature>